<gene>
    <name evidence="3" type="ORF">WA1_36895</name>
</gene>
<feature type="coiled-coil region" evidence="1">
    <location>
        <begin position="1"/>
        <end position="58"/>
    </location>
</feature>
<accession>A0A139X215</accession>
<dbReference type="Pfam" id="PF19962">
    <property type="entry name" value="EAD9"/>
    <property type="match status" value="1"/>
</dbReference>
<organism evidence="3 4">
    <name type="scientific">Scytonema hofmannii PCC 7110</name>
    <dbReference type="NCBI Taxonomy" id="128403"/>
    <lineage>
        <taxon>Bacteria</taxon>
        <taxon>Bacillati</taxon>
        <taxon>Cyanobacteriota</taxon>
        <taxon>Cyanophyceae</taxon>
        <taxon>Nostocales</taxon>
        <taxon>Scytonemataceae</taxon>
        <taxon>Scytonema</taxon>
    </lineage>
</organism>
<proteinExistence type="predicted"/>
<dbReference type="Proteomes" id="UP000076925">
    <property type="component" value="Unassembled WGS sequence"/>
</dbReference>
<feature type="domain" description="Effector-associated" evidence="2">
    <location>
        <begin position="3"/>
        <end position="62"/>
    </location>
</feature>
<evidence type="ECO:0000256" key="1">
    <source>
        <dbReference type="SAM" id="Coils"/>
    </source>
</evidence>
<name>A0A139X215_9CYAN</name>
<dbReference type="RefSeq" id="WP_017746751.1">
    <property type="nucleotide sequence ID" value="NZ_KQ976354.1"/>
</dbReference>
<dbReference type="AlphaFoldDB" id="A0A139X215"/>
<dbReference type="InterPro" id="IPR045438">
    <property type="entry name" value="EAD9"/>
</dbReference>
<comment type="caution">
    <text evidence="3">The sequence shown here is derived from an EMBL/GenBank/DDBJ whole genome shotgun (WGS) entry which is preliminary data.</text>
</comment>
<evidence type="ECO:0000259" key="2">
    <source>
        <dbReference type="Pfam" id="PF19962"/>
    </source>
</evidence>
<reference evidence="3 4" key="1">
    <citation type="journal article" date="2013" name="Genome Biol. Evol.">
        <title>Genomes of Stigonematalean cyanobacteria (subsection V) and the evolution of oxygenic photosynthesis from prokaryotes to plastids.</title>
        <authorList>
            <person name="Dagan T."/>
            <person name="Roettger M."/>
            <person name="Stucken K."/>
            <person name="Landan G."/>
            <person name="Koch R."/>
            <person name="Major P."/>
            <person name="Gould S.B."/>
            <person name="Goremykin V.V."/>
            <person name="Rippka R."/>
            <person name="Tandeau de Marsac N."/>
            <person name="Gugger M."/>
            <person name="Lockhart P.J."/>
            <person name="Allen J.F."/>
            <person name="Brune I."/>
            <person name="Maus I."/>
            <person name="Puhler A."/>
            <person name="Martin W.F."/>
        </authorList>
    </citation>
    <scope>NUCLEOTIDE SEQUENCE [LARGE SCALE GENOMIC DNA]</scope>
    <source>
        <strain evidence="3 4">PCC 7110</strain>
    </source>
</reference>
<keyword evidence="1" id="KW-0175">Coiled coil</keyword>
<dbReference type="EMBL" id="ANNX02000040">
    <property type="protein sequence ID" value="KYC38747.1"/>
    <property type="molecule type" value="Genomic_DNA"/>
</dbReference>
<sequence>MENAAIQRDALRQRLSNIQEEYKTVNKQIDTEIDNVNRDRLQRKASSLFEEMQKIEREIKDLDKFRRN</sequence>
<protein>
    <recommendedName>
        <fullName evidence="2">Effector-associated domain-containing protein</fullName>
    </recommendedName>
</protein>
<evidence type="ECO:0000313" key="4">
    <source>
        <dbReference type="Proteomes" id="UP000076925"/>
    </source>
</evidence>
<keyword evidence="4" id="KW-1185">Reference proteome</keyword>
<evidence type="ECO:0000313" key="3">
    <source>
        <dbReference type="EMBL" id="KYC38747.1"/>
    </source>
</evidence>